<dbReference type="Proteomes" id="UP000590225">
    <property type="component" value="Unassembled WGS sequence"/>
</dbReference>
<protein>
    <submittedName>
        <fullName evidence="2">Uncharacterized protein</fullName>
    </submittedName>
</protein>
<evidence type="ECO:0000313" key="3">
    <source>
        <dbReference type="Proteomes" id="UP000590225"/>
    </source>
</evidence>
<reference evidence="2 3" key="1">
    <citation type="submission" date="2020-07" db="EMBL/GenBank/DDBJ databases">
        <title>Above-ground endophytic microbial communities from plants in different locations in the United States.</title>
        <authorList>
            <person name="Frank C."/>
        </authorList>
    </citation>
    <scope>NUCLEOTIDE SEQUENCE [LARGE SCALE GENOMIC DNA]</scope>
    <source>
        <strain evidence="2 3">WPL5_2</strain>
    </source>
</reference>
<comment type="caution">
    <text evidence="2">The sequence shown here is derived from an EMBL/GenBank/DDBJ whole genome shotgun (WGS) entry which is preliminary data.</text>
</comment>
<feature type="region of interest" description="Disordered" evidence="1">
    <location>
        <begin position="1"/>
        <end position="50"/>
    </location>
</feature>
<gene>
    <name evidence="2" type="ORF">FHW23_002191</name>
</gene>
<proteinExistence type="predicted"/>
<evidence type="ECO:0000256" key="1">
    <source>
        <dbReference type="SAM" id="MobiDB-lite"/>
    </source>
</evidence>
<sequence>MPESDEVRRVPEAEWERLKRDSRRRAQEREEADRHAAPRDREHREGTQEP</sequence>
<evidence type="ECO:0000313" key="2">
    <source>
        <dbReference type="EMBL" id="MBA8990926.1"/>
    </source>
</evidence>
<accession>A0AAW3T6N6</accession>
<name>A0AAW3T6N6_9MICO</name>
<organism evidence="2 3">
    <name type="scientific">Curtobacterium pusillum</name>
    <dbReference type="NCBI Taxonomy" id="69373"/>
    <lineage>
        <taxon>Bacteria</taxon>
        <taxon>Bacillati</taxon>
        <taxon>Actinomycetota</taxon>
        <taxon>Actinomycetes</taxon>
        <taxon>Micrococcales</taxon>
        <taxon>Microbacteriaceae</taxon>
        <taxon>Curtobacterium</taxon>
    </lineage>
</organism>
<dbReference type="AlphaFoldDB" id="A0AAW3T6N6"/>
<dbReference type="EMBL" id="JACGXP010000003">
    <property type="protein sequence ID" value="MBA8990926.1"/>
    <property type="molecule type" value="Genomic_DNA"/>
</dbReference>
<dbReference type="RefSeq" id="WP_182516185.1">
    <property type="nucleotide sequence ID" value="NZ_JACGXP010000003.1"/>
</dbReference>